<dbReference type="PANTHER" id="PTHR32060:SF30">
    <property type="entry name" value="CARBOXY-TERMINAL PROCESSING PROTEASE CTPA"/>
    <property type="match status" value="1"/>
</dbReference>
<feature type="domain" description="PDZ" evidence="7">
    <location>
        <begin position="118"/>
        <end position="191"/>
    </location>
</feature>
<dbReference type="SUPFAM" id="SSF50156">
    <property type="entry name" value="PDZ domain-like"/>
    <property type="match status" value="1"/>
</dbReference>
<dbReference type="Gene3D" id="2.30.42.10">
    <property type="match status" value="1"/>
</dbReference>
<dbReference type="SUPFAM" id="SSF52096">
    <property type="entry name" value="ClpP/crotonase"/>
    <property type="match status" value="1"/>
</dbReference>
<dbReference type="InterPro" id="IPR005151">
    <property type="entry name" value="Tail-specific_protease"/>
</dbReference>
<evidence type="ECO:0000259" key="7">
    <source>
        <dbReference type="SMART" id="SM00228"/>
    </source>
</evidence>
<dbReference type="Gene3D" id="3.90.226.10">
    <property type="entry name" value="2-enoyl-CoA Hydratase, Chain A, domain 1"/>
    <property type="match status" value="1"/>
</dbReference>
<keyword evidence="6" id="KW-1133">Transmembrane helix</keyword>
<dbReference type="InterPro" id="IPR029045">
    <property type="entry name" value="ClpP/crotonase-like_dom_sf"/>
</dbReference>
<keyword evidence="2 5" id="KW-0645">Protease</keyword>
<keyword evidence="6" id="KW-0812">Transmembrane</keyword>
<feature type="domain" description="Tail specific protease" evidence="8">
    <location>
        <begin position="193"/>
        <end position="376"/>
    </location>
</feature>
<dbReference type="CDD" id="cd07560">
    <property type="entry name" value="Peptidase_S41_CPP"/>
    <property type="match status" value="1"/>
</dbReference>
<dbReference type="InterPro" id="IPR001478">
    <property type="entry name" value="PDZ"/>
</dbReference>
<evidence type="ECO:0000256" key="4">
    <source>
        <dbReference type="ARBA" id="ARBA00022825"/>
    </source>
</evidence>
<name>A0ABN8F136_9BACT</name>
<organism evidence="9 10">
    <name type="scientific">Emticicia aquatica</name>
    <dbReference type="NCBI Taxonomy" id="1681835"/>
    <lineage>
        <taxon>Bacteria</taxon>
        <taxon>Pseudomonadati</taxon>
        <taxon>Bacteroidota</taxon>
        <taxon>Cytophagia</taxon>
        <taxon>Cytophagales</taxon>
        <taxon>Leadbetterellaceae</taxon>
        <taxon>Emticicia</taxon>
    </lineage>
</organism>
<evidence type="ECO:0000256" key="5">
    <source>
        <dbReference type="RuleBase" id="RU004404"/>
    </source>
</evidence>
<gene>
    <name evidence="9" type="ORF">EMA8858_03194</name>
</gene>
<accession>A0ABN8F136</accession>
<dbReference type="Proteomes" id="UP000837932">
    <property type="component" value="Unassembled WGS sequence"/>
</dbReference>
<keyword evidence="4 5" id="KW-0720">Serine protease</keyword>
<dbReference type="RefSeq" id="WP_238807606.1">
    <property type="nucleotide sequence ID" value="NZ_CAKLPY010000002.1"/>
</dbReference>
<comment type="similarity">
    <text evidence="1 5">Belongs to the peptidase S41A family.</text>
</comment>
<dbReference type="CDD" id="cd06782">
    <property type="entry name" value="cpPDZ_CPP-like"/>
    <property type="match status" value="1"/>
</dbReference>
<evidence type="ECO:0000256" key="3">
    <source>
        <dbReference type="ARBA" id="ARBA00022801"/>
    </source>
</evidence>
<reference evidence="9" key="1">
    <citation type="submission" date="2021-12" db="EMBL/GenBank/DDBJ databases">
        <authorList>
            <person name="Rodrigo-Torres L."/>
            <person name="Arahal R. D."/>
            <person name="Lucena T."/>
        </authorList>
    </citation>
    <scope>NUCLEOTIDE SEQUENCE</scope>
    <source>
        <strain evidence="9">CECT 8858</strain>
    </source>
</reference>
<dbReference type="SMART" id="SM00245">
    <property type="entry name" value="TSPc"/>
    <property type="match status" value="1"/>
</dbReference>
<evidence type="ECO:0000313" key="10">
    <source>
        <dbReference type="Proteomes" id="UP000837932"/>
    </source>
</evidence>
<proteinExistence type="inferred from homology"/>
<dbReference type="InterPro" id="IPR036034">
    <property type="entry name" value="PDZ_sf"/>
</dbReference>
<protein>
    <recommendedName>
        <fullName evidence="11">Carboxyl-terminal processing protease</fullName>
    </recommendedName>
</protein>
<evidence type="ECO:0000256" key="6">
    <source>
        <dbReference type="SAM" id="Phobius"/>
    </source>
</evidence>
<evidence type="ECO:0008006" key="11">
    <source>
        <dbReference type="Google" id="ProtNLM"/>
    </source>
</evidence>
<evidence type="ECO:0000256" key="1">
    <source>
        <dbReference type="ARBA" id="ARBA00009179"/>
    </source>
</evidence>
<dbReference type="Gene3D" id="3.30.750.44">
    <property type="match status" value="1"/>
</dbReference>
<sequence>MYELIYKIKSIKVEDNKIQNSHSTIRTPIIVGTTLVVGILIGATFFGGRRVGGDISRSSTKYKEILTYISRSYVDSVNTDSLVDYSITKMLEKLDPHTYYFPPQEADIARSQLESGFDGIGIEFNVFNDTLYVVTPLSGGPSEAVGIQSGDAIIKANNNKLTGKDANSTNIFANLRGKRGTEVKLEVKRRGFKGLLTFSVLRDKIPQYSIDAAYLMEDKKTAYIKINRFTETTYEEFKQHMAILQKEGMKQLLLDLRGNPGGYMDRATDIVDELVGGKDVIVYTDGKDTRNNRKTFAGNDGMFEKGAIVVLVDEGSASASEIVSGALQDYDRALIVGRRTFGKGLVQQPIQLSDGSELRLTISRYYIPSGRSIQKPYEKGHLENYEHELDERGKSGEFFIADSIKNNPKMRFKTKGGRVVYGGGGVTPDIFVPRDTSHITKYLLELYGKNILREFALNYANTNRKTLEKQSFTVFLKSFNITESMLETVKGMANTSEIKFNNDEYLRSKEFIKLQIKANIARHIWQRNMKNGLNNEFYQIMYGQDPIVTTAIKQFSKAEKLEKDKKL</sequence>
<dbReference type="EMBL" id="CAKLPY010000002">
    <property type="protein sequence ID" value="CAH0997057.1"/>
    <property type="molecule type" value="Genomic_DNA"/>
</dbReference>
<evidence type="ECO:0000313" key="9">
    <source>
        <dbReference type="EMBL" id="CAH0997057.1"/>
    </source>
</evidence>
<dbReference type="NCBIfam" id="TIGR00225">
    <property type="entry name" value="prc"/>
    <property type="match status" value="1"/>
</dbReference>
<feature type="transmembrane region" description="Helical" evidence="6">
    <location>
        <begin position="29"/>
        <end position="48"/>
    </location>
</feature>
<dbReference type="Pfam" id="PF13180">
    <property type="entry name" value="PDZ_2"/>
    <property type="match status" value="1"/>
</dbReference>
<keyword evidence="3 5" id="KW-0378">Hydrolase</keyword>
<evidence type="ECO:0000259" key="8">
    <source>
        <dbReference type="SMART" id="SM00245"/>
    </source>
</evidence>
<dbReference type="Pfam" id="PF03572">
    <property type="entry name" value="Peptidase_S41"/>
    <property type="match status" value="1"/>
</dbReference>
<dbReference type="SMART" id="SM00228">
    <property type="entry name" value="PDZ"/>
    <property type="match status" value="1"/>
</dbReference>
<evidence type="ECO:0000256" key="2">
    <source>
        <dbReference type="ARBA" id="ARBA00022670"/>
    </source>
</evidence>
<dbReference type="InterPro" id="IPR004447">
    <property type="entry name" value="Peptidase_S41A"/>
</dbReference>
<keyword evidence="6" id="KW-0472">Membrane</keyword>
<dbReference type="PANTHER" id="PTHR32060">
    <property type="entry name" value="TAIL-SPECIFIC PROTEASE"/>
    <property type="match status" value="1"/>
</dbReference>
<keyword evidence="10" id="KW-1185">Reference proteome</keyword>
<comment type="caution">
    <text evidence="9">The sequence shown here is derived from an EMBL/GenBank/DDBJ whole genome shotgun (WGS) entry which is preliminary data.</text>
</comment>